<feature type="region of interest" description="Disordered" evidence="1">
    <location>
        <begin position="131"/>
        <end position="166"/>
    </location>
</feature>
<feature type="region of interest" description="Disordered" evidence="1">
    <location>
        <begin position="1"/>
        <end position="55"/>
    </location>
</feature>
<accession>A0A5E4AK60</accession>
<reference evidence="2" key="1">
    <citation type="submission" date="2019-04" db="EMBL/GenBank/DDBJ databases">
        <authorList>
            <person name="Alioto T."/>
            <person name="Alioto T."/>
        </authorList>
    </citation>
    <scope>NUCLEOTIDE SEQUENCE [LARGE SCALE GENOMIC DNA]</scope>
</reference>
<keyword evidence="3" id="KW-1185">Reference proteome</keyword>
<evidence type="ECO:0000313" key="3">
    <source>
        <dbReference type="Proteomes" id="UP000335636"/>
    </source>
</evidence>
<name>A0A5E4AK60_MARMO</name>
<comment type="caution">
    <text evidence="2">The sequence shown here is derived from an EMBL/GenBank/DDBJ whole genome shotgun (WGS) entry which is preliminary data.</text>
</comment>
<proteinExistence type="predicted"/>
<dbReference type="Proteomes" id="UP000335636">
    <property type="component" value="Unassembled WGS sequence"/>
</dbReference>
<protein>
    <submittedName>
        <fullName evidence="2">Uncharacterized protein</fullName>
    </submittedName>
</protein>
<evidence type="ECO:0000313" key="2">
    <source>
        <dbReference type="EMBL" id="VTJ57360.1"/>
    </source>
</evidence>
<dbReference type="EMBL" id="CABDUW010000079">
    <property type="protein sequence ID" value="VTJ57360.1"/>
    <property type="molecule type" value="Genomic_DNA"/>
</dbReference>
<evidence type="ECO:0000256" key="1">
    <source>
        <dbReference type="SAM" id="MobiDB-lite"/>
    </source>
</evidence>
<sequence length="166" mass="17164">MKTRSQQPRGVGGGHSPGTLPSRDPGSPHPPAPAPSPPLWPVQQDQGSLSGNCPFKSCQGGGWPSGAGGMRWFLPWTLAAVTAAVGSVLATVSPAWGAPRRGESSLPTVLLWGPRGRGAGVVAREVPLRGTGEEKGRGVSGTWRPEEPGVFLGDNQTVLRPPSLLK</sequence>
<dbReference type="AlphaFoldDB" id="A0A5E4AK60"/>
<organism evidence="2 3">
    <name type="scientific">Marmota monax</name>
    <name type="common">Woodchuck</name>
    <dbReference type="NCBI Taxonomy" id="9995"/>
    <lineage>
        <taxon>Eukaryota</taxon>
        <taxon>Metazoa</taxon>
        <taxon>Chordata</taxon>
        <taxon>Craniata</taxon>
        <taxon>Vertebrata</taxon>
        <taxon>Euteleostomi</taxon>
        <taxon>Mammalia</taxon>
        <taxon>Eutheria</taxon>
        <taxon>Euarchontoglires</taxon>
        <taxon>Glires</taxon>
        <taxon>Rodentia</taxon>
        <taxon>Sciuromorpha</taxon>
        <taxon>Sciuridae</taxon>
        <taxon>Xerinae</taxon>
        <taxon>Marmotini</taxon>
        <taxon>Marmota</taxon>
    </lineage>
</organism>
<feature type="compositionally biased region" description="Pro residues" evidence="1">
    <location>
        <begin position="27"/>
        <end position="40"/>
    </location>
</feature>
<gene>
    <name evidence="2" type="ORF">MONAX_5E008759</name>
</gene>